<reference evidence="1 2" key="1">
    <citation type="submission" date="2016-02" db="EMBL/GenBank/DDBJ databases">
        <title>Paenibacillus sp. LPB0068, isolated from Crassostrea gigas.</title>
        <authorList>
            <person name="Shin S.-K."/>
            <person name="Yi H."/>
        </authorList>
    </citation>
    <scope>NUCLEOTIDE SEQUENCE [LARGE SCALE GENOMIC DNA]</scope>
    <source>
        <strain evidence="1 2">LPB0068</strain>
    </source>
</reference>
<evidence type="ECO:0000313" key="1">
    <source>
        <dbReference type="EMBL" id="OAB76468.1"/>
    </source>
</evidence>
<evidence type="ECO:0000313" key="2">
    <source>
        <dbReference type="Proteomes" id="UP000077134"/>
    </source>
</evidence>
<dbReference type="EMBL" id="LSFN01000005">
    <property type="protein sequence ID" value="OAB76468.1"/>
    <property type="molecule type" value="Genomic_DNA"/>
</dbReference>
<dbReference type="RefSeq" id="WP_068655211.1">
    <property type="nucleotide sequence ID" value="NZ_CP017770.1"/>
</dbReference>
<dbReference type="OrthoDB" id="9809261at2"/>
<gene>
    <name evidence="1" type="ORF">PNBC_03395</name>
</gene>
<accession>A0A167FEG8</accession>
<sequence length="68" mass="7595">MDKLEMNKQFLRFRGIDAGLIDTLDDGLVKLMIDMEIVDRFPVDKGISPSFNPNPYALEGGLTPGVRL</sequence>
<dbReference type="AlphaFoldDB" id="A0A167FEG8"/>
<keyword evidence="2" id="KW-1185">Reference proteome</keyword>
<dbReference type="STRING" id="1763538.LPB68_00140"/>
<dbReference type="KEGG" id="pcx:LPB68_21345"/>
<dbReference type="Proteomes" id="UP000077134">
    <property type="component" value="Unassembled WGS sequence"/>
</dbReference>
<comment type="caution">
    <text evidence="1">The sequence shown here is derived from an EMBL/GenBank/DDBJ whole genome shotgun (WGS) entry which is preliminary data.</text>
</comment>
<protein>
    <submittedName>
        <fullName evidence="1">Uncharacterized protein</fullName>
    </submittedName>
</protein>
<proteinExistence type="predicted"/>
<name>A0A167FEG8_9BACL</name>
<dbReference type="KEGG" id="pcx:LPB68_00140"/>
<organism evidence="1 2">
    <name type="scientific">Paenibacillus crassostreae</name>
    <dbReference type="NCBI Taxonomy" id="1763538"/>
    <lineage>
        <taxon>Bacteria</taxon>
        <taxon>Bacillati</taxon>
        <taxon>Bacillota</taxon>
        <taxon>Bacilli</taxon>
        <taxon>Bacillales</taxon>
        <taxon>Paenibacillaceae</taxon>
        <taxon>Paenibacillus</taxon>
    </lineage>
</organism>